<protein>
    <recommendedName>
        <fullName evidence="3">CMP/dCMP-type deaminase domain-containing protein</fullName>
    </recommendedName>
</protein>
<organism evidence="1 2">
    <name type="scientific">Sphaerisporangium album</name>
    <dbReference type="NCBI Taxonomy" id="509200"/>
    <lineage>
        <taxon>Bacteria</taxon>
        <taxon>Bacillati</taxon>
        <taxon>Actinomycetota</taxon>
        <taxon>Actinomycetes</taxon>
        <taxon>Streptosporangiales</taxon>
        <taxon>Streptosporangiaceae</taxon>
        <taxon>Sphaerisporangium</taxon>
    </lineage>
</organism>
<evidence type="ECO:0000313" key="1">
    <source>
        <dbReference type="EMBL" id="RCG32609.1"/>
    </source>
</evidence>
<gene>
    <name evidence="1" type="ORF">DQ384_03705</name>
</gene>
<sequence>MGTITLHTERTPCDSCKFVIWQFRDAFSNINLIVTHGR</sequence>
<dbReference type="OrthoDB" id="4512022at2"/>
<dbReference type="Proteomes" id="UP000253094">
    <property type="component" value="Unassembled WGS sequence"/>
</dbReference>
<keyword evidence="2" id="KW-1185">Reference proteome</keyword>
<dbReference type="AlphaFoldDB" id="A0A367FRS1"/>
<name>A0A367FRS1_9ACTN</name>
<accession>A0A367FRS1</accession>
<proteinExistence type="predicted"/>
<reference evidence="1 2" key="1">
    <citation type="submission" date="2018-06" db="EMBL/GenBank/DDBJ databases">
        <title>Sphaerisporangium craniellae sp. nov., isolated from a marine sponge in the South China Sea.</title>
        <authorList>
            <person name="Li L."/>
        </authorList>
    </citation>
    <scope>NUCLEOTIDE SEQUENCE [LARGE SCALE GENOMIC DNA]</scope>
    <source>
        <strain evidence="1 2">CCTCC AA 208026</strain>
    </source>
</reference>
<comment type="caution">
    <text evidence="1">The sequence shown here is derived from an EMBL/GenBank/DDBJ whole genome shotgun (WGS) entry which is preliminary data.</text>
</comment>
<dbReference type="RefSeq" id="WP_114027246.1">
    <property type="nucleotide sequence ID" value="NZ_QOIL01000002.1"/>
</dbReference>
<evidence type="ECO:0008006" key="3">
    <source>
        <dbReference type="Google" id="ProtNLM"/>
    </source>
</evidence>
<dbReference type="EMBL" id="QOIL01000002">
    <property type="protein sequence ID" value="RCG32609.1"/>
    <property type="molecule type" value="Genomic_DNA"/>
</dbReference>
<dbReference type="InterPro" id="IPR032721">
    <property type="entry name" value="Toxin-deaminase"/>
</dbReference>
<dbReference type="Pfam" id="PF14424">
    <property type="entry name" value="Toxin-deaminase"/>
    <property type="match status" value="1"/>
</dbReference>
<evidence type="ECO:0000313" key="2">
    <source>
        <dbReference type="Proteomes" id="UP000253094"/>
    </source>
</evidence>